<dbReference type="EMBL" id="JASGBP010000001">
    <property type="protein sequence ID" value="MDI9256414.1"/>
    <property type="molecule type" value="Genomic_DNA"/>
</dbReference>
<dbReference type="Proteomes" id="UP001230035">
    <property type="component" value="Unassembled WGS sequence"/>
</dbReference>
<gene>
    <name evidence="1" type="ORF">QHT84_03190</name>
</gene>
<dbReference type="RefSeq" id="WP_283238091.1">
    <property type="nucleotide sequence ID" value="NZ_JASGBP010000001.1"/>
</dbReference>
<evidence type="ECO:0000313" key="1">
    <source>
        <dbReference type="EMBL" id="MDI9256414.1"/>
    </source>
</evidence>
<sequence length="209" mass="23660">MKSILTDSLAKSYTYDQYRNAITALLKEGKSTGNEQSEALTHYSELNETRMNRLEKTITITDEFSAQLQQLQREYIWLVISEGWCGDAAQIVPVIYKMAELSPKIDLRLVFRDENDALMNAFLTDGARSIPKLIVLDKETMAVLGDFGPRPQGAKQLISDYKAEHGKVDETAKTNLQLWYLHDKGLSIQKEIMALMATLEPTAVQMPQE</sequence>
<name>A0ABT6XP31_9FLAO</name>
<keyword evidence="2" id="KW-1185">Reference proteome</keyword>
<reference evidence="1 2" key="1">
    <citation type="submission" date="2023-05" db="EMBL/GenBank/DDBJ databases">
        <title>Flavobacterium sedimenti sp. nov., isolated from the sediment.</title>
        <authorList>
            <person name="Wu N."/>
        </authorList>
    </citation>
    <scope>NUCLEOTIDE SEQUENCE [LARGE SCALE GENOMIC DNA]</scope>
    <source>
        <strain evidence="1 2">YZ-48</strain>
    </source>
</reference>
<proteinExistence type="predicted"/>
<dbReference type="InterPro" id="IPR036249">
    <property type="entry name" value="Thioredoxin-like_sf"/>
</dbReference>
<dbReference type="Gene3D" id="3.40.30.10">
    <property type="entry name" value="Glutaredoxin"/>
    <property type="match status" value="1"/>
</dbReference>
<protein>
    <submittedName>
        <fullName evidence="1">Thioredoxin family protein</fullName>
    </submittedName>
</protein>
<accession>A0ABT6XP31</accession>
<dbReference type="Pfam" id="PF14595">
    <property type="entry name" value="Thioredoxin_9"/>
    <property type="match status" value="1"/>
</dbReference>
<dbReference type="SUPFAM" id="SSF52833">
    <property type="entry name" value="Thioredoxin-like"/>
    <property type="match status" value="1"/>
</dbReference>
<comment type="caution">
    <text evidence="1">The sequence shown here is derived from an EMBL/GenBank/DDBJ whole genome shotgun (WGS) entry which is preliminary data.</text>
</comment>
<organism evidence="1 2">
    <name type="scientific">Flavobacterium sedimenticola</name>
    <dbReference type="NCBI Taxonomy" id="3043286"/>
    <lineage>
        <taxon>Bacteria</taxon>
        <taxon>Pseudomonadati</taxon>
        <taxon>Bacteroidota</taxon>
        <taxon>Flavobacteriia</taxon>
        <taxon>Flavobacteriales</taxon>
        <taxon>Flavobacteriaceae</taxon>
        <taxon>Flavobacterium</taxon>
    </lineage>
</organism>
<evidence type="ECO:0000313" key="2">
    <source>
        <dbReference type="Proteomes" id="UP001230035"/>
    </source>
</evidence>